<evidence type="ECO:0000313" key="7">
    <source>
        <dbReference type="Proteomes" id="UP001057375"/>
    </source>
</evidence>
<comment type="caution">
    <text evidence="6">The sequence shown here is derived from an EMBL/GenBank/DDBJ whole genome shotgun (WGS) entry which is preliminary data.</text>
</comment>
<gene>
    <name evidence="6" type="ORF">ADUPG1_009283</name>
</gene>
<accession>A0ABQ5KV07</accession>
<proteinExistence type="inferred from homology"/>
<evidence type="ECO:0000256" key="4">
    <source>
        <dbReference type="ARBA" id="ARBA00023288"/>
    </source>
</evidence>
<keyword evidence="4" id="KW-0449">Lipoprotein</keyword>
<sequence length="122" mass="14359">MSAAAFKTKPFEDRLEEARGVRERFPDRIPIIIEKDKRATELPELDRFKFLFPSHFFVVQLLYVLKERLHLPQTDAFYLFINDQAPTNSQTLQSLYDNNKNEDGFLYMKYSSQAAFGGEEEE</sequence>
<dbReference type="EMBL" id="BQXS01011183">
    <property type="protein sequence ID" value="GKT36288.1"/>
    <property type="molecule type" value="Genomic_DNA"/>
</dbReference>
<dbReference type="Gene3D" id="3.10.20.90">
    <property type="entry name" value="Phosphatidylinositol 3-kinase Catalytic Subunit, Chain A, domain 1"/>
    <property type="match status" value="1"/>
</dbReference>
<evidence type="ECO:0000256" key="1">
    <source>
        <dbReference type="ARBA" id="ARBA00004370"/>
    </source>
</evidence>
<evidence type="ECO:0000256" key="3">
    <source>
        <dbReference type="ARBA" id="ARBA00023136"/>
    </source>
</evidence>
<dbReference type="SUPFAM" id="SSF54236">
    <property type="entry name" value="Ubiquitin-like"/>
    <property type="match status" value="1"/>
</dbReference>
<dbReference type="PANTHER" id="PTHR10969">
    <property type="entry name" value="MICROTUBULE-ASSOCIATED PROTEINS 1A/1B LIGHT CHAIN 3-RELATED"/>
    <property type="match status" value="1"/>
</dbReference>
<dbReference type="InterPro" id="IPR029071">
    <property type="entry name" value="Ubiquitin-like_domsf"/>
</dbReference>
<dbReference type="Pfam" id="PF02991">
    <property type="entry name" value="ATG8"/>
    <property type="match status" value="1"/>
</dbReference>
<protein>
    <recommendedName>
        <fullName evidence="5">Autophagy-related protein</fullName>
    </recommendedName>
</protein>
<keyword evidence="5" id="KW-0072">Autophagy</keyword>
<dbReference type="InterPro" id="IPR004241">
    <property type="entry name" value="Atg8-like"/>
</dbReference>
<name>A0ABQ5KV07_9EUKA</name>
<dbReference type="CDD" id="cd16108">
    <property type="entry name" value="Ubl_ATG8_like"/>
    <property type="match status" value="1"/>
</dbReference>
<organism evidence="6 7">
    <name type="scientific">Aduncisulcus paluster</name>
    <dbReference type="NCBI Taxonomy" id="2918883"/>
    <lineage>
        <taxon>Eukaryota</taxon>
        <taxon>Metamonada</taxon>
        <taxon>Carpediemonas-like organisms</taxon>
        <taxon>Aduncisulcus</taxon>
    </lineage>
</organism>
<evidence type="ECO:0000313" key="6">
    <source>
        <dbReference type="EMBL" id="GKT36288.1"/>
    </source>
</evidence>
<dbReference type="Proteomes" id="UP001057375">
    <property type="component" value="Unassembled WGS sequence"/>
</dbReference>
<comment type="similarity">
    <text evidence="2 5">Belongs to the ATG8 family.</text>
</comment>
<comment type="subcellular location">
    <subcellularLocation>
        <location evidence="1">Membrane</location>
    </subcellularLocation>
</comment>
<keyword evidence="7" id="KW-1185">Reference proteome</keyword>
<evidence type="ECO:0000256" key="5">
    <source>
        <dbReference type="RuleBase" id="RU004384"/>
    </source>
</evidence>
<reference evidence="6" key="1">
    <citation type="submission" date="2022-03" db="EMBL/GenBank/DDBJ databases">
        <title>Draft genome sequence of Aduncisulcus paluster, a free-living microaerophilic Fornicata.</title>
        <authorList>
            <person name="Yuyama I."/>
            <person name="Kume K."/>
            <person name="Tamura T."/>
            <person name="Inagaki Y."/>
            <person name="Hashimoto T."/>
        </authorList>
    </citation>
    <scope>NUCLEOTIDE SEQUENCE</scope>
    <source>
        <strain evidence="6">NY0171</strain>
    </source>
</reference>
<evidence type="ECO:0000256" key="2">
    <source>
        <dbReference type="ARBA" id="ARBA00007293"/>
    </source>
</evidence>
<keyword evidence="3" id="KW-0472">Membrane</keyword>